<accession>A0ABW0NEM5</accession>
<comment type="function">
    <text evidence="2">Involved in the catabolism of oxalate and in the adapatation to low pH via the induction of the oxalate-dependent acid tolerance response (ATR). Catalyzes the transfer of the CoA moiety from formyl-CoA to oxalate.</text>
</comment>
<sequence length="415" mass="45611">MSKALDGVRILDFTHVQSGPTCTQLLAWFGADVIKVERAGEGDATRTQLRDIPGVDSLYFTMLNHNKRSITLDMKKPKGKEVLDALIRTCDVMVENFAPGALDRMGMSWEHIHAVNPRMIVASVKGFGPGPYENLKVYENVAQCAGGSASTTGFDDGPPLVTGAQIGDSGTGLHLALGIVAALYQRNTTGRGQKVLAPMQDAVLNLCRVKLRDQQRLERTHTMHEYPQYPDGKFGDAVPRAGNASGGGQPGSVLKCKGWETDPNAYIYFITQEAVWPSVCKVIGEEEWIEDEAYKTASARLLHLKPIFARIEQWTMTKTKFEAMEILNKYDIPCGPILSMKEIAREPALRETGTIVEVDHPTRGKYLSVGNPIKMSDSPTEVTRSPLLGEHTDEVLAQLGYSAADIEQLRAERVI</sequence>
<feature type="binding site" evidence="2">
    <location>
        <begin position="247"/>
        <end position="249"/>
    </location>
    <ligand>
        <name>substrate</name>
    </ligand>
</feature>
<dbReference type="InterPro" id="IPR023606">
    <property type="entry name" value="CoA-Trfase_III_dom_1_sf"/>
</dbReference>
<dbReference type="PANTHER" id="PTHR48207">
    <property type="entry name" value="SUCCINATE--HYDROXYMETHYLGLUTARATE COA-TRANSFERASE"/>
    <property type="match status" value="1"/>
</dbReference>
<feature type="active site" description="Nucleophile" evidence="2">
    <location>
        <position position="168"/>
    </location>
</feature>
<dbReference type="EC" id="2.8.3.16" evidence="2"/>
<reference evidence="4" key="1">
    <citation type="journal article" date="2019" name="Int. J. Syst. Evol. Microbiol.">
        <title>The Global Catalogue of Microorganisms (GCM) 10K type strain sequencing project: providing services to taxonomists for standard genome sequencing and annotation.</title>
        <authorList>
            <consortium name="The Broad Institute Genomics Platform"/>
            <consortium name="The Broad Institute Genome Sequencing Center for Infectious Disease"/>
            <person name="Wu L."/>
            <person name="Ma J."/>
        </authorList>
    </citation>
    <scope>NUCLEOTIDE SEQUENCE [LARGE SCALE GENOMIC DNA]</scope>
    <source>
        <strain evidence="4">CCUG 57401</strain>
    </source>
</reference>
<feature type="binding site" evidence="2">
    <location>
        <begin position="72"/>
        <end position="75"/>
    </location>
    <ligand>
        <name>CoA</name>
        <dbReference type="ChEBI" id="CHEBI:57287"/>
    </ligand>
</feature>
<dbReference type="InterPro" id="IPR050483">
    <property type="entry name" value="CoA-transferase_III_domain"/>
</dbReference>
<feature type="binding site" evidence="2">
    <location>
        <position position="104"/>
    </location>
    <ligand>
        <name>CoA</name>
        <dbReference type="ChEBI" id="CHEBI:57287"/>
    </ligand>
</feature>
<evidence type="ECO:0000256" key="2">
    <source>
        <dbReference type="HAMAP-Rule" id="MF_00742"/>
    </source>
</evidence>
<dbReference type="PANTHER" id="PTHR48207:SF3">
    <property type="entry name" value="SUCCINATE--HYDROXYMETHYLGLUTARATE COA-TRANSFERASE"/>
    <property type="match status" value="1"/>
</dbReference>
<feature type="binding site" evidence="2">
    <location>
        <begin position="17"/>
        <end position="18"/>
    </location>
    <ligand>
        <name>CoA</name>
        <dbReference type="ChEBI" id="CHEBI:57287"/>
    </ligand>
</feature>
<dbReference type="Pfam" id="PF02515">
    <property type="entry name" value="CoA_transf_3"/>
    <property type="match status" value="1"/>
</dbReference>
<feature type="binding site" evidence="2">
    <location>
        <begin position="272"/>
        <end position="274"/>
    </location>
    <ligand>
        <name>CoA</name>
        <dbReference type="ChEBI" id="CHEBI:57287"/>
    </ligand>
</feature>
<comment type="pathway">
    <text evidence="2">Metabolic intermediate degradation; oxalate degradation; CO(2) and formate from oxalate: step 1/2.</text>
</comment>
<evidence type="ECO:0000256" key="1">
    <source>
        <dbReference type="ARBA" id="ARBA00022679"/>
    </source>
</evidence>
<comment type="subunit">
    <text evidence="2">Homodimer.</text>
</comment>
<dbReference type="RefSeq" id="WP_376849800.1">
    <property type="nucleotide sequence ID" value="NZ_JBHSMF010000006.1"/>
</dbReference>
<dbReference type="GO" id="GO:0033608">
    <property type="term" value="F:formyl-CoA transferase activity"/>
    <property type="evidence" value="ECO:0007669"/>
    <property type="project" value="UniProtKB-EC"/>
</dbReference>
<dbReference type="HAMAP" id="MF_00742">
    <property type="entry name" value="Formyl_CoA_transfer"/>
    <property type="match status" value="1"/>
</dbReference>
<protein>
    <recommendedName>
        <fullName evidence="2">Formyl-CoA:oxalate CoA-transferase</fullName>
        <shortName evidence="2">FCOCT</shortName>
        <ecNumber evidence="2">2.8.3.16</ecNumber>
    </recommendedName>
    <alternativeName>
        <fullName evidence="2">Formyl-coenzyme A transferase</fullName>
        <shortName evidence="2">Formyl-CoA transferase</shortName>
    </alternativeName>
</protein>
<dbReference type="Gene3D" id="3.30.1540.10">
    <property type="entry name" value="formyl-coa transferase, domain 3"/>
    <property type="match status" value="1"/>
</dbReference>
<organism evidence="3 4">
    <name type="scientific">Caenimonas terrae</name>
    <dbReference type="NCBI Taxonomy" id="696074"/>
    <lineage>
        <taxon>Bacteria</taxon>
        <taxon>Pseudomonadati</taxon>
        <taxon>Pseudomonadota</taxon>
        <taxon>Betaproteobacteria</taxon>
        <taxon>Burkholderiales</taxon>
        <taxon>Comamonadaceae</taxon>
        <taxon>Caenimonas</taxon>
    </lineage>
</organism>
<dbReference type="NCBIfam" id="NF003809">
    <property type="entry name" value="PRK05398.1"/>
    <property type="match status" value="1"/>
</dbReference>
<dbReference type="EMBL" id="JBHSMF010000006">
    <property type="protein sequence ID" value="MFC5497722.1"/>
    <property type="molecule type" value="Genomic_DNA"/>
</dbReference>
<feature type="binding site" evidence="2">
    <location>
        <position position="38"/>
    </location>
    <ligand>
        <name>CoA</name>
        <dbReference type="ChEBI" id="CHEBI:57287"/>
    </ligand>
</feature>
<comment type="caution">
    <text evidence="3">The sequence shown here is derived from an EMBL/GenBank/DDBJ whole genome shotgun (WGS) entry which is preliminary data.</text>
</comment>
<comment type="similarity">
    <text evidence="2">Belongs to the CoA-transferase III family. Frc subfamily.</text>
</comment>
<feature type="binding site" evidence="2">
    <location>
        <begin position="96"/>
        <end position="98"/>
    </location>
    <ligand>
        <name>CoA</name>
        <dbReference type="ChEBI" id="CHEBI:57287"/>
    </ligand>
</feature>
<evidence type="ECO:0000313" key="4">
    <source>
        <dbReference type="Proteomes" id="UP001596037"/>
    </source>
</evidence>
<comment type="catalytic activity">
    <reaction evidence="2">
        <text>formyl-CoA + oxalate = oxalyl-CoA + formate</text>
        <dbReference type="Rhea" id="RHEA:16545"/>
        <dbReference type="ChEBI" id="CHEBI:15740"/>
        <dbReference type="ChEBI" id="CHEBI:30623"/>
        <dbReference type="ChEBI" id="CHEBI:57376"/>
        <dbReference type="ChEBI" id="CHEBI:57388"/>
        <dbReference type="EC" id="2.8.3.16"/>
    </reaction>
</comment>
<keyword evidence="1 2" id="KW-0808">Transferase</keyword>
<feature type="binding site" evidence="2">
    <location>
        <begin position="136"/>
        <end position="139"/>
    </location>
    <ligand>
        <name>CoA</name>
        <dbReference type="ChEBI" id="CHEBI:57287"/>
    </ligand>
</feature>
<dbReference type="InterPro" id="IPR044855">
    <property type="entry name" value="CoA-Trfase_III_dom3_sf"/>
</dbReference>
<dbReference type="Gene3D" id="3.40.50.10540">
    <property type="entry name" value="Crotonobetainyl-coa:carnitine coa-transferase, domain 1"/>
    <property type="match status" value="1"/>
</dbReference>
<dbReference type="Proteomes" id="UP001596037">
    <property type="component" value="Unassembled WGS sequence"/>
</dbReference>
<dbReference type="SUPFAM" id="SSF89796">
    <property type="entry name" value="CoA-transferase family III (CaiB/BaiF)"/>
    <property type="match status" value="1"/>
</dbReference>
<gene>
    <name evidence="2 3" type="primary">frc</name>
    <name evidence="3" type="ORF">ACFPOE_09270</name>
</gene>
<dbReference type="NCBIfam" id="TIGR03253">
    <property type="entry name" value="oxalate_frc"/>
    <property type="match status" value="1"/>
</dbReference>
<comment type="caution">
    <text evidence="2">Lacks conserved residue(s) required for the propagation of feature annotation.</text>
</comment>
<dbReference type="InterPro" id="IPR017659">
    <property type="entry name" value="Formyl_CoA_transfer"/>
</dbReference>
<dbReference type="InterPro" id="IPR003673">
    <property type="entry name" value="CoA-Trfase_fam_III"/>
</dbReference>
<name>A0ABW0NEM5_9BURK</name>
<proteinExistence type="inferred from homology"/>
<evidence type="ECO:0000313" key="3">
    <source>
        <dbReference type="EMBL" id="MFC5497722.1"/>
    </source>
</evidence>
<keyword evidence="4" id="KW-1185">Reference proteome</keyword>